<dbReference type="GO" id="GO:0008483">
    <property type="term" value="F:transaminase activity"/>
    <property type="evidence" value="ECO:0007669"/>
    <property type="project" value="UniProtKB-KW"/>
</dbReference>
<dbReference type="STRING" id="48936.NJ75_04306"/>
<name>A0A0B8ZGY4_9SPHN</name>
<keyword evidence="8" id="KW-0408">Iron</keyword>
<dbReference type="AlphaFoldDB" id="A0A0B8ZGY4"/>
<protein>
    <recommendedName>
        <fullName evidence="4">Cysteine desulfurase</fullName>
    </recommendedName>
</protein>
<evidence type="ECO:0000256" key="9">
    <source>
        <dbReference type="ARBA" id="ARBA00023014"/>
    </source>
</evidence>
<dbReference type="InterPro" id="IPR015424">
    <property type="entry name" value="PyrdxlP-dep_Trfase"/>
</dbReference>
<accession>A0A0B8ZGY4</accession>
<keyword evidence="5 12" id="KW-0808">Transferase</keyword>
<dbReference type="PATRIC" id="fig|48936.3.peg.4339"/>
<evidence type="ECO:0000313" key="12">
    <source>
        <dbReference type="EMBL" id="KHS42292.1"/>
    </source>
</evidence>
<dbReference type="Gene3D" id="3.40.640.10">
    <property type="entry name" value="Type I PLP-dependent aspartate aminotransferase-like (Major domain)"/>
    <property type="match status" value="1"/>
</dbReference>
<dbReference type="Gene3D" id="1.10.260.50">
    <property type="match status" value="1"/>
</dbReference>
<comment type="function">
    <text evidence="2">Catalyzes the removal of elemental sulfur atoms from cysteine to produce alanine. Seems to participate in the biosynthesis of the nitrogenase metalloclusters by providing the inorganic sulfur required for the Fe-S core formation.</text>
</comment>
<keyword evidence="12" id="KW-0032">Aminotransferase</keyword>
<evidence type="ECO:0000256" key="5">
    <source>
        <dbReference type="ARBA" id="ARBA00022679"/>
    </source>
</evidence>
<dbReference type="PANTHER" id="PTHR11601:SF34">
    <property type="entry name" value="CYSTEINE DESULFURASE"/>
    <property type="match status" value="1"/>
</dbReference>
<dbReference type="InterPro" id="IPR016454">
    <property type="entry name" value="Cysteine_dSase"/>
</dbReference>
<evidence type="ECO:0000256" key="6">
    <source>
        <dbReference type="ARBA" id="ARBA00022723"/>
    </source>
</evidence>
<keyword evidence="7" id="KW-0663">Pyridoxal phosphate</keyword>
<evidence type="ECO:0000256" key="4">
    <source>
        <dbReference type="ARBA" id="ARBA00013558"/>
    </source>
</evidence>
<dbReference type="Gene3D" id="3.90.1150.10">
    <property type="entry name" value="Aspartate Aminotransferase, domain 1"/>
    <property type="match status" value="1"/>
</dbReference>
<comment type="cofactor">
    <cofactor evidence="1">
        <name>pyridoxal 5'-phosphate</name>
        <dbReference type="ChEBI" id="CHEBI:597326"/>
    </cofactor>
</comment>
<gene>
    <name evidence="12" type="ORF">NJ75_04306</name>
</gene>
<dbReference type="InterPro" id="IPR015422">
    <property type="entry name" value="PyrdxlP-dep_Trfase_small"/>
</dbReference>
<keyword evidence="9" id="KW-0411">Iron-sulfur</keyword>
<dbReference type="SUPFAM" id="SSF53383">
    <property type="entry name" value="PLP-dependent transferases"/>
    <property type="match status" value="1"/>
</dbReference>
<keyword evidence="6" id="KW-0479">Metal-binding</keyword>
<comment type="similarity">
    <text evidence="3">Belongs to the class-V pyridoxal-phosphate-dependent aminotransferase family. NifS/IscS subfamily.</text>
</comment>
<dbReference type="GO" id="GO:0031071">
    <property type="term" value="F:cysteine desulfurase activity"/>
    <property type="evidence" value="ECO:0007669"/>
    <property type="project" value="UniProtKB-EC"/>
</dbReference>
<keyword evidence="13" id="KW-1185">Reference proteome</keyword>
<dbReference type="RefSeq" id="WP_039337951.1">
    <property type="nucleotide sequence ID" value="NZ_JRVC01000031.1"/>
</dbReference>
<evidence type="ECO:0000259" key="11">
    <source>
        <dbReference type="Pfam" id="PF00266"/>
    </source>
</evidence>
<evidence type="ECO:0000256" key="10">
    <source>
        <dbReference type="ARBA" id="ARBA00050776"/>
    </source>
</evidence>
<dbReference type="GO" id="GO:0051536">
    <property type="term" value="F:iron-sulfur cluster binding"/>
    <property type="evidence" value="ECO:0007669"/>
    <property type="project" value="UniProtKB-KW"/>
</dbReference>
<dbReference type="Proteomes" id="UP000031338">
    <property type="component" value="Unassembled WGS sequence"/>
</dbReference>
<evidence type="ECO:0000256" key="2">
    <source>
        <dbReference type="ARBA" id="ARBA00003120"/>
    </source>
</evidence>
<comment type="catalytic activity">
    <reaction evidence="10">
        <text>(sulfur carrier)-H + L-cysteine = (sulfur carrier)-SH + L-alanine</text>
        <dbReference type="Rhea" id="RHEA:43892"/>
        <dbReference type="Rhea" id="RHEA-COMP:14737"/>
        <dbReference type="Rhea" id="RHEA-COMP:14739"/>
        <dbReference type="ChEBI" id="CHEBI:29917"/>
        <dbReference type="ChEBI" id="CHEBI:35235"/>
        <dbReference type="ChEBI" id="CHEBI:57972"/>
        <dbReference type="ChEBI" id="CHEBI:64428"/>
        <dbReference type="EC" id="2.8.1.7"/>
    </reaction>
</comment>
<evidence type="ECO:0000256" key="1">
    <source>
        <dbReference type="ARBA" id="ARBA00001933"/>
    </source>
</evidence>
<evidence type="ECO:0000313" key="13">
    <source>
        <dbReference type="Proteomes" id="UP000031338"/>
    </source>
</evidence>
<comment type="caution">
    <text evidence="12">The sequence shown here is derived from an EMBL/GenBank/DDBJ whole genome shotgun (WGS) entry which is preliminary data.</text>
</comment>
<proteinExistence type="inferred from homology"/>
<dbReference type="InterPro" id="IPR015421">
    <property type="entry name" value="PyrdxlP-dep_Trfase_major"/>
</dbReference>
<dbReference type="PANTHER" id="PTHR11601">
    <property type="entry name" value="CYSTEINE DESULFURYLASE FAMILY MEMBER"/>
    <property type="match status" value="1"/>
</dbReference>
<organism evidence="12 13">
    <name type="scientific">Novosphingobium subterraneum</name>
    <dbReference type="NCBI Taxonomy" id="48936"/>
    <lineage>
        <taxon>Bacteria</taxon>
        <taxon>Pseudomonadati</taxon>
        <taxon>Pseudomonadota</taxon>
        <taxon>Alphaproteobacteria</taxon>
        <taxon>Sphingomonadales</taxon>
        <taxon>Sphingomonadaceae</taxon>
        <taxon>Novosphingobium</taxon>
    </lineage>
</organism>
<dbReference type="EMBL" id="JRVC01000031">
    <property type="protein sequence ID" value="KHS42292.1"/>
    <property type="molecule type" value="Genomic_DNA"/>
</dbReference>
<dbReference type="PIRSF" id="PIRSF005572">
    <property type="entry name" value="NifS"/>
    <property type="match status" value="1"/>
</dbReference>
<sequence>MIYLDYQATTPLAPQAREAMMPWLAGQEAMGFANPHSPHRAGRAAAAAVEVAREQVAALLPPGGRVVFTSGATEAINLALAGCGRKRLAVSAIEHAAVLDTARVLDPAVAVLPVDGAGLVDPEVAIPAGTGLVAVMQVNNEIGTIQPIEALARRARDMGALFLCDAVQGAGKIAAPQGADLIAVSSHKLYGPKGIGALWVRDGVELAPLIHGGGQEGGLRSGTLSPALCAGFGAAAALCTSLSETDRLHVDKLWAKALSLFEGWILNGSATERWYGNLNLRLPGLDVARLLSECRTIAISAGSACASGSGRPSHVLRALGLSDRDSRTAIRIGFGRYTGDDELEQAAEAINAAARAQGVL</sequence>
<dbReference type="Pfam" id="PF00266">
    <property type="entry name" value="Aminotran_5"/>
    <property type="match status" value="1"/>
</dbReference>
<reference evidence="12 13" key="1">
    <citation type="submission" date="2014-10" db="EMBL/GenBank/DDBJ databases">
        <title>Draft genome sequence of Novosphingobium subterraneum DSM 12447.</title>
        <authorList>
            <person name="Gan H.M."/>
            <person name="Gan H.Y."/>
            <person name="Savka M.A."/>
        </authorList>
    </citation>
    <scope>NUCLEOTIDE SEQUENCE [LARGE SCALE GENOMIC DNA]</scope>
    <source>
        <strain evidence="12 13">DSM 12447</strain>
    </source>
</reference>
<feature type="domain" description="Aminotransferase class V" evidence="11">
    <location>
        <begin position="2"/>
        <end position="345"/>
    </location>
</feature>
<dbReference type="GO" id="GO:0046872">
    <property type="term" value="F:metal ion binding"/>
    <property type="evidence" value="ECO:0007669"/>
    <property type="project" value="UniProtKB-KW"/>
</dbReference>
<evidence type="ECO:0000256" key="7">
    <source>
        <dbReference type="ARBA" id="ARBA00022898"/>
    </source>
</evidence>
<dbReference type="InterPro" id="IPR000192">
    <property type="entry name" value="Aminotrans_V_dom"/>
</dbReference>
<evidence type="ECO:0000256" key="8">
    <source>
        <dbReference type="ARBA" id="ARBA00023004"/>
    </source>
</evidence>
<evidence type="ECO:0000256" key="3">
    <source>
        <dbReference type="ARBA" id="ARBA00006490"/>
    </source>
</evidence>